<protein>
    <submittedName>
        <fullName evidence="5">AraC family transcriptional regulator</fullName>
    </submittedName>
</protein>
<dbReference type="SUPFAM" id="SSF51182">
    <property type="entry name" value="RmlC-like cupins"/>
    <property type="match status" value="1"/>
</dbReference>
<dbReference type="Proteomes" id="UP000824130">
    <property type="component" value="Unassembled WGS sequence"/>
</dbReference>
<dbReference type="GO" id="GO:0043565">
    <property type="term" value="F:sequence-specific DNA binding"/>
    <property type="evidence" value="ECO:0007669"/>
    <property type="project" value="InterPro"/>
</dbReference>
<dbReference type="PANTHER" id="PTHR43280">
    <property type="entry name" value="ARAC-FAMILY TRANSCRIPTIONAL REGULATOR"/>
    <property type="match status" value="1"/>
</dbReference>
<evidence type="ECO:0000256" key="3">
    <source>
        <dbReference type="ARBA" id="ARBA00023163"/>
    </source>
</evidence>
<dbReference type="Gene3D" id="1.10.10.60">
    <property type="entry name" value="Homeodomain-like"/>
    <property type="match status" value="2"/>
</dbReference>
<dbReference type="Gene3D" id="2.60.40.1500">
    <property type="entry name" value="Glycosyl hydrolase domain, family 39"/>
    <property type="match status" value="1"/>
</dbReference>
<dbReference type="Gene3D" id="2.60.120.10">
    <property type="entry name" value="Jelly Rolls"/>
    <property type="match status" value="1"/>
</dbReference>
<name>A0A9D1N7V3_9FIRM</name>
<feature type="domain" description="HTH araC/xylS-type" evidence="4">
    <location>
        <begin position="180"/>
        <end position="278"/>
    </location>
</feature>
<keyword evidence="3" id="KW-0804">Transcription</keyword>
<dbReference type="PANTHER" id="PTHR43280:SF34">
    <property type="entry name" value="ARAC-FAMILY TRANSCRIPTIONAL REGULATOR"/>
    <property type="match status" value="1"/>
</dbReference>
<dbReference type="EMBL" id="DVOB01000158">
    <property type="protein sequence ID" value="HIU96515.1"/>
    <property type="molecule type" value="Genomic_DNA"/>
</dbReference>
<evidence type="ECO:0000313" key="6">
    <source>
        <dbReference type="Proteomes" id="UP000824130"/>
    </source>
</evidence>
<proteinExistence type="predicted"/>
<keyword evidence="1" id="KW-0805">Transcription regulation</keyword>
<evidence type="ECO:0000256" key="2">
    <source>
        <dbReference type="ARBA" id="ARBA00023125"/>
    </source>
</evidence>
<gene>
    <name evidence="5" type="ORF">IAD25_07420</name>
</gene>
<dbReference type="InterPro" id="IPR009057">
    <property type="entry name" value="Homeodomain-like_sf"/>
</dbReference>
<dbReference type="Pfam" id="PF12833">
    <property type="entry name" value="HTH_18"/>
    <property type="match status" value="1"/>
</dbReference>
<evidence type="ECO:0000259" key="4">
    <source>
        <dbReference type="PROSITE" id="PS01124"/>
    </source>
</evidence>
<dbReference type="GO" id="GO:0003700">
    <property type="term" value="F:DNA-binding transcription factor activity"/>
    <property type="evidence" value="ECO:0007669"/>
    <property type="project" value="InterPro"/>
</dbReference>
<dbReference type="InterPro" id="IPR013096">
    <property type="entry name" value="Cupin_2"/>
</dbReference>
<evidence type="ECO:0000313" key="5">
    <source>
        <dbReference type="EMBL" id="HIU96515.1"/>
    </source>
</evidence>
<organism evidence="5 6">
    <name type="scientific">Candidatus Allocopromorpha excrementipullorum</name>
    <dbReference type="NCBI Taxonomy" id="2840743"/>
    <lineage>
        <taxon>Bacteria</taxon>
        <taxon>Bacillati</taxon>
        <taxon>Bacillota</taxon>
        <taxon>Clostridia</taxon>
        <taxon>Eubacteriales</taxon>
        <taxon>Eubacteriaceae</taxon>
        <taxon>Eubacteriaceae incertae sedis</taxon>
        <taxon>Candidatus Allocopromorpha</taxon>
    </lineage>
</organism>
<dbReference type="InterPro" id="IPR014710">
    <property type="entry name" value="RmlC-like_jellyroll"/>
</dbReference>
<reference evidence="5" key="2">
    <citation type="journal article" date="2021" name="PeerJ">
        <title>Extensive microbial diversity within the chicken gut microbiome revealed by metagenomics and culture.</title>
        <authorList>
            <person name="Gilroy R."/>
            <person name="Ravi A."/>
            <person name="Getino M."/>
            <person name="Pursley I."/>
            <person name="Horton D.L."/>
            <person name="Alikhan N.F."/>
            <person name="Baker D."/>
            <person name="Gharbi K."/>
            <person name="Hall N."/>
            <person name="Watson M."/>
            <person name="Adriaenssens E.M."/>
            <person name="Foster-Nyarko E."/>
            <person name="Jarju S."/>
            <person name="Secka A."/>
            <person name="Antonio M."/>
            <person name="Oren A."/>
            <person name="Chaudhuri R.R."/>
            <person name="La Ragione R."/>
            <person name="Hildebrand F."/>
            <person name="Pallen M.J."/>
        </authorList>
    </citation>
    <scope>NUCLEOTIDE SEQUENCE</scope>
    <source>
        <strain evidence="5">ChiSjej4B22-8349</strain>
    </source>
</reference>
<keyword evidence="2" id="KW-0238">DNA-binding</keyword>
<accession>A0A9D1N7V3</accession>
<dbReference type="CDD" id="cd02208">
    <property type="entry name" value="cupin_RmlC-like"/>
    <property type="match status" value="1"/>
</dbReference>
<dbReference type="Pfam" id="PF07883">
    <property type="entry name" value="Cupin_2"/>
    <property type="match status" value="1"/>
</dbReference>
<dbReference type="SUPFAM" id="SSF46689">
    <property type="entry name" value="Homeodomain-like"/>
    <property type="match status" value="1"/>
</dbReference>
<comment type="caution">
    <text evidence="5">The sequence shown here is derived from an EMBL/GenBank/DDBJ whole genome shotgun (WGS) entry which is preliminary data.</text>
</comment>
<dbReference type="SMART" id="SM00342">
    <property type="entry name" value="HTH_ARAC"/>
    <property type="match status" value="1"/>
</dbReference>
<dbReference type="InterPro" id="IPR018060">
    <property type="entry name" value="HTH_AraC"/>
</dbReference>
<reference evidence="5" key="1">
    <citation type="submission" date="2020-10" db="EMBL/GenBank/DDBJ databases">
        <authorList>
            <person name="Gilroy R."/>
        </authorList>
    </citation>
    <scope>NUCLEOTIDE SEQUENCE</scope>
    <source>
        <strain evidence="5">ChiSjej4B22-8349</strain>
    </source>
</reference>
<dbReference type="InterPro" id="IPR011051">
    <property type="entry name" value="RmlC_Cupin_sf"/>
</dbReference>
<dbReference type="AlphaFoldDB" id="A0A9D1N7V3"/>
<dbReference type="PROSITE" id="PS01124">
    <property type="entry name" value="HTH_ARAC_FAMILY_2"/>
    <property type="match status" value="1"/>
</dbReference>
<sequence length="525" mass="60754">MFQEINYEDELPVKVQVLEIEQIPWHTHNDIQIVYVLEGEIELKLTYARYRLSKNNIHIIHNEDVHGFRALSGNNLVVILSLNVDYFSARHPSLDSQVFTTKVSENIATYKKQLALKIHMFSIISELHSRKRGYKNRIMDTAHTLIDSLYSDFRGFTVNHEKRTFEHQVSRDPVQMERISRVVTFVYSNYPYKLGLSSIAEAENINSYYLSHLFQRFVGDSFRNFVSMVRVEMSEVELLTTDHSIAHISSNVGFSNAKYYVENFIEWFGCHPKEYRQLYGKEILGRAKNRFRQLPLDSINDVIESYNERPAFTGASQQVMSASLDFRKIKSGRHFGSNAPDISPGEFYSGYDAQQDCLDVLKSILKCPESAAIPQASVDSENDRRGTLTFNGMKKPLYYLRHFLLGHQGTIGSFDDWYLMTLGNEKAALLFFNDDTDSRHDMEFNFFNMPGRYQITEHRLCSDSTCLSFWKQLDFKANLSDGEMWQILQMSAPRLSWKTVDSSGSFTYSASLDPHDIMLAEIKKL</sequence>
<evidence type="ECO:0000256" key="1">
    <source>
        <dbReference type="ARBA" id="ARBA00023015"/>
    </source>
</evidence>